<dbReference type="OrthoDB" id="1627850at2759"/>
<evidence type="ECO:0008006" key="3">
    <source>
        <dbReference type="Google" id="ProtNLM"/>
    </source>
</evidence>
<organism evidence="1 2">
    <name type="scientific">Carpinus fangiana</name>
    <dbReference type="NCBI Taxonomy" id="176857"/>
    <lineage>
        <taxon>Eukaryota</taxon>
        <taxon>Viridiplantae</taxon>
        <taxon>Streptophyta</taxon>
        <taxon>Embryophyta</taxon>
        <taxon>Tracheophyta</taxon>
        <taxon>Spermatophyta</taxon>
        <taxon>Magnoliopsida</taxon>
        <taxon>eudicotyledons</taxon>
        <taxon>Gunneridae</taxon>
        <taxon>Pentapetalae</taxon>
        <taxon>rosids</taxon>
        <taxon>fabids</taxon>
        <taxon>Fagales</taxon>
        <taxon>Betulaceae</taxon>
        <taxon>Carpinus</taxon>
    </lineage>
</organism>
<sequence length="310" mass="34079">MEEQGGNDNLLHFMSMNFDGKANEVSHLPEDVPAQHLVFADGKSGEQINALPLPHEWIQTPKFSHNYVEYLAESSTFLPKATTEDMLESVPSNVGGIRAVVGGVSEIQSGISYNNNLGKAPASKPADSFYGMDASKFRFLGPHDEGEPVNKSTIPQYHIHAESSRKNHSSWTQDLIGANSNVSQLDPGVTIAEPGFLSRARPRASRKRSLATDRDRRVRIGERVNALRELLPQSGQELSQSRLVGESSTAPFIFLEGYGHFISQQMQNEPLEEMMAKLLEENPLAAAKLLQSKGLYSMPIDVAQGLRQAP</sequence>
<proteinExistence type="predicted"/>
<dbReference type="AlphaFoldDB" id="A0A5N6QU87"/>
<name>A0A5N6QU87_9ROSI</name>
<accession>A0A5N6QU87</accession>
<protein>
    <recommendedName>
        <fullName evidence="3">BHLH domain-containing protein</fullName>
    </recommendedName>
</protein>
<dbReference type="EMBL" id="CM017322">
    <property type="protein sequence ID" value="KAE8009693.1"/>
    <property type="molecule type" value="Genomic_DNA"/>
</dbReference>
<keyword evidence="2" id="KW-1185">Reference proteome</keyword>
<dbReference type="Proteomes" id="UP000327013">
    <property type="component" value="Chromosome 2"/>
</dbReference>
<reference evidence="1 2" key="1">
    <citation type="submission" date="2019-06" db="EMBL/GenBank/DDBJ databases">
        <title>A chromosomal-level reference genome of Carpinus fangiana (Coryloideae, Betulaceae).</title>
        <authorList>
            <person name="Yang X."/>
            <person name="Wang Z."/>
            <person name="Zhang L."/>
            <person name="Hao G."/>
            <person name="Liu J."/>
            <person name="Yang Y."/>
        </authorList>
    </citation>
    <scope>NUCLEOTIDE SEQUENCE [LARGE SCALE GENOMIC DNA]</scope>
    <source>
        <strain evidence="1">Cfa_2016G</strain>
        <tissue evidence="1">Leaf</tissue>
    </source>
</reference>
<evidence type="ECO:0000313" key="1">
    <source>
        <dbReference type="EMBL" id="KAE8009693.1"/>
    </source>
</evidence>
<gene>
    <name evidence="1" type="ORF">FH972_006117</name>
</gene>
<evidence type="ECO:0000313" key="2">
    <source>
        <dbReference type="Proteomes" id="UP000327013"/>
    </source>
</evidence>